<dbReference type="EMBL" id="LN614830">
    <property type="protein sequence ID" value="CEG59732.1"/>
    <property type="molecule type" value="Genomic_DNA"/>
</dbReference>
<evidence type="ECO:0000313" key="2">
    <source>
        <dbReference type="Proteomes" id="UP000032414"/>
    </source>
</evidence>
<dbReference type="Proteomes" id="UP000032414">
    <property type="component" value="Chromosome I"/>
</dbReference>
<evidence type="ECO:0000313" key="1">
    <source>
        <dbReference type="EMBL" id="CEG59732.1"/>
    </source>
</evidence>
<gene>
    <name evidence="1" type="ORF">LMI_0372</name>
</gene>
<sequence length="64" mass="7604">MSVPILMLSDSEKVQDIKCEVIVQLRYQLNVNFDTMRRNFHNPVLRSYLVRLSRDGFELNFASR</sequence>
<dbReference type="KEGG" id="tmc:LMI_0372"/>
<organism evidence="1 2">
    <name type="scientific">Legionella micdadei</name>
    <name type="common">Tatlockia micdadei</name>
    <dbReference type="NCBI Taxonomy" id="451"/>
    <lineage>
        <taxon>Bacteria</taxon>
        <taxon>Pseudomonadati</taxon>
        <taxon>Pseudomonadota</taxon>
        <taxon>Gammaproteobacteria</taxon>
        <taxon>Legionellales</taxon>
        <taxon>Legionellaceae</taxon>
        <taxon>Legionella</taxon>
    </lineage>
</organism>
<dbReference type="HOGENOM" id="CLU_2866294_0_0_6"/>
<reference evidence="2" key="1">
    <citation type="submission" date="2014-09" db="EMBL/GenBank/DDBJ databases">
        <authorList>
            <person name="Gomez-Valero L."/>
        </authorList>
    </citation>
    <scope>NUCLEOTIDE SEQUENCE [LARGE SCALE GENOMIC DNA]</scope>
    <source>
        <strain evidence="2">ATCC33218</strain>
    </source>
</reference>
<protein>
    <submittedName>
        <fullName evidence="1">Uncharacterized protein</fullName>
    </submittedName>
</protein>
<dbReference type="AlphaFoldDB" id="A0A098GCM0"/>
<proteinExistence type="predicted"/>
<name>A0A098GCM0_LEGMI</name>
<accession>A0A098GCM0</accession>